<dbReference type="AlphaFoldDB" id="J3MYD3"/>
<dbReference type="Gramene" id="OB09G20120.1">
    <property type="protein sequence ID" value="OB09G20120.1"/>
    <property type="gene ID" value="OB09G20120"/>
</dbReference>
<keyword evidence="1" id="KW-0732">Signal</keyword>
<evidence type="ECO:0000256" key="1">
    <source>
        <dbReference type="SAM" id="SignalP"/>
    </source>
</evidence>
<keyword evidence="3" id="KW-1185">Reference proteome</keyword>
<dbReference type="EnsemblPlants" id="OB09G20120.1">
    <property type="protein sequence ID" value="OB09G20120.1"/>
    <property type="gene ID" value="OB09G20120"/>
</dbReference>
<dbReference type="HOGENOM" id="CLU_1868292_0_0_1"/>
<accession>J3MYD3</accession>
<name>J3MYD3_ORYBR</name>
<evidence type="ECO:0000313" key="2">
    <source>
        <dbReference type="EnsemblPlants" id="OB09G20120.1"/>
    </source>
</evidence>
<sequence>MECHELLRLLLCLAGFSWVLAAADVAPAGRHPGCRTRCGGVDIPYPYGRPGWPASRLPDTVRRRRHPVPLRHHPRVRHPWRLRGQLHVREWHREAPAWNLGGDQHLGAQRKNLVQDDDIFAVLRSRNRPNLVPRRMG</sequence>
<dbReference type="Proteomes" id="UP000006038">
    <property type="component" value="Chromosome 9"/>
</dbReference>
<protein>
    <recommendedName>
        <fullName evidence="4">Secreted protein</fullName>
    </recommendedName>
</protein>
<evidence type="ECO:0008006" key="4">
    <source>
        <dbReference type="Google" id="ProtNLM"/>
    </source>
</evidence>
<reference evidence="2" key="2">
    <citation type="submission" date="2013-04" db="UniProtKB">
        <authorList>
            <consortium name="EnsemblPlants"/>
        </authorList>
    </citation>
    <scope>IDENTIFICATION</scope>
</reference>
<reference evidence="2" key="1">
    <citation type="journal article" date="2013" name="Nat. Commun.">
        <title>Whole-genome sequencing of Oryza brachyantha reveals mechanisms underlying Oryza genome evolution.</title>
        <authorList>
            <person name="Chen J."/>
            <person name="Huang Q."/>
            <person name="Gao D."/>
            <person name="Wang J."/>
            <person name="Lang Y."/>
            <person name="Liu T."/>
            <person name="Li B."/>
            <person name="Bai Z."/>
            <person name="Luis Goicoechea J."/>
            <person name="Liang C."/>
            <person name="Chen C."/>
            <person name="Zhang W."/>
            <person name="Sun S."/>
            <person name="Liao Y."/>
            <person name="Zhang X."/>
            <person name="Yang L."/>
            <person name="Song C."/>
            <person name="Wang M."/>
            <person name="Shi J."/>
            <person name="Liu G."/>
            <person name="Liu J."/>
            <person name="Zhou H."/>
            <person name="Zhou W."/>
            <person name="Yu Q."/>
            <person name="An N."/>
            <person name="Chen Y."/>
            <person name="Cai Q."/>
            <person name="Wang B."/>
            <person name="Liu B."/>
            <person name="Min J."/>
            <person name="Huang Y."/>
            <person name="Wu H."/>
            <person name="Li Z."/>
            <person name="Zhang Y."/>
            <person name="Yin Y."/>
            <person name="Song W."/>
            <person name="Jiang J."/>
            <person name="Jackson S.A."/>
            <person name="Wing R.A."/>
            <person name="Wang J."/>
            <person name="Chen M."/>
        </authorList>
    </citation>
    <scope>NUCLEOTIDE SEQUENCE [LARGE SCALE GENOMIC DNA]</scope>
    <source>
        <strain evidence="2">cv. IRGC 101232</strain>
    </source>
</reference>
<evidence type="ECO:0000313" key="3">
    <source>
        <dbReference type="Proteomes" id="UP000006038"/>
    </source>
</evidence>
<feature type="signal peptide" evidence="1">
    <location>
        <begin position="1"/>
        <end position="21"/>
    </location>
</feature>
<feature type="chain" id="PRO_5003774349" description="Secreted protein" evidence="1">
    <location>
        <begin position="22"/>
        <end position="137"/>
    </location>
</feature>
<proteinExistence type="predicted"/>
<organism evidence="2">
    <name type="scientific">Oryza brachyantha</name>
    <name type="common">malo sina</name>
    <dbReference type="NCBI Taxonomy" id="4533"/>
    <lineage>
        <taxon>Eukaryota</taxon>
        <taxon>Viridiplantae</taxon>
        <taxon>Streptophyta</taxon>
        <taxon>Embryophyta</taxon>
        <taxon>Tracheophyta</taxon>
        <taxon>Spermatophyta</taxon>
        <taxon>Magnoliopsida</taxon>
        <taxon>Liliopsida</taxon>
        <taxon>Poales</taxon>
        <taxon>Poaceae</taxon>
        <taxon>BOP clade</taxon>
        <taxon>Oryzoideae</taxon>
        <taxon>Oryzeae</taxon>
        <taxon>Oryzinae</taxon>
        <taxon>Oryza</taxon>
    </lineage>
</organism>